<feature type="domain" description="NAD-dependent epimerase/dehydratase" evidence="2">
    <location>
        <begin position="3"/>
        <end position="252"/>
    </location>
</feature>
<dbReference type="CDD" id="cd05253">
    <property type="entry name" value="UDP_GE_SDE_e"/>
    <property type="match status" value="1"/>
</dbReference>
<dbReference type="AlphaFoldDB" id="A0A3T0JUY8"/>
<name>A0A3T0JUY8_PSESX</name>
<protein>
    <submittedName>
        <fullName evidence="3">Protein CapI</fullName>
    </submittedName>
</protein>
<dbReference type="SUPFAM" id="SSF51735">
    <property type="entry name" value="NAD(P)-binding Rossmann-fold domains"/>
    <property type="match status" value="1"/>
</dbReference>
<accession>A0A3T0JUY8</accession>
<evidence type="ECO:0000313" key="3">
    <source>
        <dbReference type="EMBL" id="AZV27258.1"/>
    </source>
</evidence>
<sequence length="325" mass="36113">MTVLVTGAAGFIGYHTVKRLSLQGQEVVGIDNINDYYSVDLKQARLEQLSGLRGFNFETLDIVDKPALMALFKAHDFTEVVHLAAQAGVRYSLDNPDAYAQSNLVGFLNVLEACRHYPPAHLVYASSSSVYGANSKLPYSVDDAVEHPVSLYAATKRANELLADSYCHLYGLKASGLRFFTVYGPWGRPDMALFKFTEAILQGRPIDIYNQGQMARDFTYVDDVVESIVRLCPKPPAPEKEASGVNRIFNLGRGKPVALLDFVDCLEQALGIKAQRNLLPMQAGDVIKTWADVSALDQWIGFSPRVEVAEGVAQFVSWYRQYYRI</sequence>
<keyword evidence="1" id="KW-0520">NAD</keyword>
<proteinExistence type="predicted"/>
<dbReference type="Pfam" id="PF01370">
    <property type="entry name" value="Epimerase"/>
    <property type="match status" value="1"/>
</dbReference>
<dbReference type="PRINTS" id="PR01713">
    <property type="entry name" value="NUCEPIMERASE"/>
</dbReference>
<dbReference type="EMBL" id="CP024646">
    <property type="protein sequence ID" value="AZV27258.1"/>
    <property type="molecule type" value="Genomic_DNA"/>
</dbReference>
<evidence type="ECO:0000313" key="4">
    <source>
        <dbReference type="Proteomes" id="UP000282760"/>
    </source>
</evidence>
<dbReference type="Gene3D" id="3.40.50.720">
    <property type="entry name" value="NAD(P)-binding Rossmann-like Domain"/>
    <property type="match status" value="1"/>
</dbReference>
<gene>
    <name evidence="3" type="ORF">CT157_15010</name>
</gene>
<evidence type="ECO:0000256" key="1">
    <source>
        <dbReference type="ARBA" id="ARBA00023027"/>
    </source>
</evidence>
<reference evidence="3 4" key="1">
    <citation type="submission" date="2017-11" db="EMBL/GenBank/DDBJ databases">
        <title>Effect of PGPRs.</title>
        <authorList>
            <person name="Oliva R."/>
            <person name="Nong J."/>
            <person name="Roman V."/>
        </authorList>
    </citation>
    <scope>NUCLEOTIDE SEQUENCE [LARGE SCALE GENOMIC DNA]</scope>
    <source>
        <strain evidence="3">Inb918</strain>
    </source>
</reference>
<organism evidence="3 4">
    <name type="scientific">Pseudomonas syringae</name>
    <dbReference type="NCBI Taxonomy" id="317"/>
    <lineage>
        <taxon>Bacteria</taxon>
        <taxon>Pseudomonadati</taxon>
        <taxon>Pseudomonadota</taxon>
        <taxon>Gammaproteobacteria</taxon>
        <taxon>Pseudomonadales</taxon>
        <taxon>Pseudomonadaceae</taxon>
        <taxon>Pseudomonas</taxon>
    </lineage>
</organism>
<evidence type="ECO:0000259" key="2">
    <source>
        <dbReference type="Pfam" id="PF01370"/>
    </source>
</evidence>
<dbReference type="InterPro" id="IPR036291">
    <property type="entry name" value="NAD(P)-bd_dom_sf"/>
</dbReference>
<dbReference type="Proteomes" id="UP000282760">
    <property type="component" value="Chromosome"/>
</dbReference>
<dbReference type="PANTHER" id="PTHR43574">
    <property type="entry name" value="EPIMERASE-RELATED"/>
    <property type="match status" value="1"/>
</dbReference>
<dbReference type="InterPro" id="IPR001509">
    <property type="entry name" value="Epimerase_deHydtase"/>
</dbReference>